<feature type="chain" id="PRO_5044198375" evidence="9">
    <location>
        <begin position="34"/>
        <end position="380"/>
    </location>
</feature>
<gene>
    <name evidence="10" type="ORF">CTOB1V02_LOCUS1083</name>
</gene>
<sequence>MFRKLVEFCPSMKLQVPIPIFLLLICCCKGLQGNGPKVHTVHWYSGNPIFRIDNNDHIFDVNRGNLPFEYDQVNIICPSKLADDGQYEQFIIYSVSKEEYDSCRITDPNPRIIAVCDQPGKLLYFTITFRSFTPQPGGLEFRPGQDYFFISTSTPSDIHRRVGGRCKTHNMKVEFRVCCKDQENLQITETNSLSRFPEEAQAVDEIVNPEENSPIHFFKNQRASEAVLFEEHQRRELFMSQSSTSSSTPSTTTSSTFPTTTPRRFASYYPRRKMESETRRSVEDQRAEIVQRNYGFPIFSIKSRPSQHVERESYYRFNGLKRLQQSEETSSASSRTSSSAWLSATASLAVLLTLWRRSVRTNQSTPSVSLSLVDNLSRIT</sequence>
<feature type="signal peptide" evidence="9">
    <location>
        <begin position="1"/>
        <end position="33"/>
    </location>
</feature>
<dbReference type="PROSITE" id="PS51551">
    <property type="entry name" value="EPHRIN_RBD_2"/>
    <property type="match status" value="1"/>
</dbReference>
<dbReference type="GO" id="GO:0007411">
    <property type="term" value="P:axon guidance"/>
    <property type="evidence" value="ECO:0007669"/>
    <property type="project" value="TreeGrafter"/>
</dbReference>
<proteinExistence type="inferred from homology"/>
<protein>
    <submittedName>
        <fullName evidence="10">Uncharacterized protein</fullName>
    </submittedName>
</protein>
<dbReference type="GO" id="GO:0046875">
    <property type="term" value="F:ephrin receptor binding"/>
    <property type="evidence" value="ECO:0007669"/>
    <property type="project" value="TreeGrafter"/>
</dbReference>
<dbReference type="GO" id="GO:0005886">
    <property type="term" value="C:plasma membrane"/>
    <property type="evidence" value="ECO:0007669"/>
    <property type="project" value="TreeGrafter"/>
</dbReference>
<dbReference type="AlphaFoldDB" id="A0A7R8W4T8"/>
<dbReference type="InterPro" id="IPR008972">
    <property type="entry name" value="Cupredoxin"/>
</dbReference>
<dbReference type="PANTHER" id="PTHR11304:SF29">
    <property type="entry name" value="EPHRIN"/>
    <property type="match status" value="1"/>
</dbReference>
<evidence type="ECO:0000313" key="10">
    <source>
        <dbReference type="EMBL" id="CAD7223088.1"/>
    </source>
</evidence>
<evidence type="ECO:0000256" key="8">
    <source>
        <dbReference type="SAM" id="MobiDB-lite"/>
    </source>
</evidence>
<dbReference type="InterPro" id="IPR031328">
    <property type="entry name" value="Ephrin"/>
</dbReference>
<keyword evidence="2 9" id="KW-0732">Signal</keyword>
<accession>A0A7R8W4T8</accession>
<evidence type="ECO:0000256" key="4">
    <source>
        <dbReference type="ARBA" id="ARBA00023157"/>
    </source>
</evidence>
<organism evidence="10">
    <name type="scientific">Cyprideis torosa</name>
    <dbReference type="NCBI Taxonomy" id="163714"/>
    <lineage>
        <taxon>Eukaryota</taxon>
        <taxon>Metazoa</taxon>
        <taxon>Ecdysozoa</taxon>
        <taxon>Arthropoda</taxon>
        <taxon>Crustacea</taxon>
        <taxon>Oligostraca</taxon>
        <taxon>Ostracoda</taxon>
        <taxon>Podocopa</taxon>
        <taxon>Podocopida</taxon>
        <taxon>Cytherocopina</taxon>
        <taxon>Cytheroidea</taxon>
        <taxon>Cytherideidae</taxon>
        <taxon>Cyprideis</taxon>
    </lineage>
</organism>
<evidence type="ECO:0000256" key="1">
    <source>
        <dbReference type="ARBA" id="ARBA00004370"/>
    </source>
</evidence>
<evidence type="ECO:0000256" key="9">
    <source>
        <dbReference type="SAM" id="SignalP"/>
    </source>
</evidence>
<name>A0A7R8W4T8_9CRUS</name>
<dbReference type="PANTHER" id="PTHR11304">
    <property type="entry name" value="EPHRIN"/>
    <property type="match status" value="1"/>
</dbReference>
<comment type="similarity">
    <text evidence="6 7">Belongs to the ephrin family.</text>
</comment>
<dbReference type="GO" id="GO:0048013">
    <property type="term" value="P:ephrin receptor signaling pathway"/>
    <property type="evidence" value="ECO:0007669"/>
    <property type="project" value="TreeGrafter"/>
</dbReference>
<keyword evidence="5" id="KW-0325">Glycoprotein</keyword>
<evidence type="ECO:0000256" key="6">
    <source>
        <dbReference type="PROSITE-ProRule" id="PRU00884"/>
    </source>
</evidence>
<reference evidence="10" key="1">
    <citation type="submission" date="2020-11" db="EMBL/GenBank/DDBJ databases">
        <authorList>
            <person name="Tran Van P."/>
        </authorList>
    </citation>
    <scope>NUCLEOTIDE SEQUENCE</scope>
</reference>
<dbReference type="Pfam" id="PF00812">
    <property type="entry name" value="Ephrin"/>
    <property type="match status" value="1"/>
</dbReference>
<dbReference type="CDD" id="cd02675">
    <property type="entry name" value="Ephrin_ectodomain"/>
    <property type="match status" value="1"/>
</dbReference>
<comment type="subcellular location">
    <subcellularLocation>
        <location evidence="1">Membrane</location>
    </subcellularLocation>
</comment>
<dbReference type="Gene3D" id="2.60.40.420">
    <property type="entry name" value="Cupredoxins - blue copper proteins"/>
    <property type="match status" value="1"/>
</dbReference>
<comment type="caution">
    <text evidence="6">Lacks conserved residue(s) required for the propagation of feature annotation.</text>
</comment>
<keyword evidence="4" id="KW-1015">Disulfide bond</keyword>
<evidence type="ECO:0000256" key="2">
    <source>
        <dbReference type="ARBA" id="ARBA00022729"/>
    </source>
</evidence>
<evidence type="ECO:0000256" key="7">
    <source>
        <dbReference type="RuleBase" id="RU004375"/>
    </source>
</evidence>
<dbReference type="EMBL" id="OB660148">
    <property type="protein sequence ID" value="CAD7223088.1"/>
    <property type="molecule type" value="Genomic_DNA"/>
</dbReference>
<evidence type="ECO:0000256" key="3">
    <source>
        <dbReference type="ARBA" id="ARBA00023136"/>
    </source>
</evidence>
<evidence type="ECO:0000256" key="5">
    <source>
        <dbReference type="ARBA" id="ARBA00023180"/>
    </source>
</evidence>
<feature type="region of interest" description="Disordered" evidence="8">
    <location>
        <begin position="238"/>
        <end position="263"/>
    </location>
</feature>
<keyword evidence="3 7" id="KW-0472">Membrane</keyword>
<feature type="compositionally biased region" description="Low complexity" evidence="8">
    <location>
        <begin position="240"/>
        <end position="262"/>
    </location>
</feature>
<dbReference type="InterPro" id="IPR001799">
    <property type="entry name" value="Ephrin_RBD"/>
</dbReference>
<dbReference type="PRINTS" id="PR01347">
    <property type="entry name" value="EPHRIN"/>
</dbReference>
<dbReference type="OrthoDB" id="6250301at2759"/>
<dbReference type="SUPFAM" id="SSF49503">
    <property type="entry name" value="Cupredoxins"/>
    <property type="match status" value="1"/>
</dbReference>